<feature type="chain" id="PRO_5045356756" evidence="1">
    <location>
        <begin position="18"/>
        <end position="98"/>
    </location>
</feature>
<protein>
    <submittedName>
        <fullName evidence="2">Uncharacterized protein</fullName>
    </submittedName>
</protein>
<dbReference type="EMBL" id="BLKG01000215">
    <property type="protein sequence ID" value="GFF99383.1"/>
    <property type="molecule type" value="Genomic_DNA"/>
</dbReference>
<organism evidence="2 3">
    <name type="scientific">Aspergillus udagawae</name>
    <dbReference type="NCBI Taxonomy" id="91492"/>
    <lineage>
        <taxon>Eukaryota</taxon>
        <taxon>Fungi</taxon>
        <taxon>Dikarya</taxon>
        <taxon>Ascomycota</taxon>
        <taxon>Pezizomycotina</taxon>
        <taxon>Eurotiomycetes</taxon>
        <taxon>Eurotiomycetidae</taxon>
        <taxon>Eurotiales</taxon>
        <taxon>Aspergillaceae</taxon>
        <taxon>Aspergillus</taxon>
        <taxon>Aspergillus subgen. Fumigati</taxon>
    </lineage>
</organism>
<accession>A0ABQ1BDP4</accession>
<reference evidence="2 3" key="1">
    <citation type="submission" date="2020-01" db="EMBL/GenBank/DDBJ databases">
        <title>Draft genome sequence of Aspergillus udagawae IFM 53868.</title>
        <authorList>
            <person name="Takahashi H."/>
            <person name="Yaguchi T."/>
        </authorList>
    </citation>
    <scope>NUCLEOTIDE SEQUENCE [LARGE SCALE GENOMIC DNA]</scope>
    <source>
        <strain evidence="2 3">IFM 53868</strain>
    </source>
</reference>
<evidence type="ECO:0000313" key="3">
    <source>
        <dbReference type="Proteomes" id="UP000465266"/>
    </source>
</evidence>
<dbReference type="Proteomes" id="UP000465266">
    <property type="component" value="Unassembled WGS sequence"/>
</dbReference>
<feature type="signal peptide" evidence="1">
    <location>
        <begin position="1"/>
        <end position="17"/>
    </location>
</feature>
<keyword evidence="3" id="KW-1185">Reference proteome</keyword>
<evidence type="ECO:0000256" key="1">
    <source>
        <dbReference type="SAM" id="SignalP"/>
    </source>
</evidence>
<evidence type="ECO:0000313" key="2">
    <source>
        <dbReference type="EMBL" id="GFF99383.1"/>
    </source>
</evidence>
<gene>
    <name evidence="2" type="ORF">IFM53868_10255</name>
</gene>
<proteinExistence type="predicted"/>
<keyword evidence="1" id="KW-0732">Signal</keyword>
<comment type="caution">
    <text evidence="2">The sequence shown here is derived from an EMBL/GenBank/DDBJ whole genome shotgun (WGS) entry which is preliminary data.</text>
</comment>
<name>A0ABQ1BDP4_9EURO</name>
<sequence length="98" mass="10352">MQFSQLLSVALATAVAAQSPVAIVYVDPEFAGPAQQIDSIDQCVPIDTEVGSIQLASGVACTTYFDPGCQDTNQHFVDTQSTISGPPYAQSILCERVN</sequence>